<organism evidence="1 2">
    <name type="scientific">Nocardiopsis kunsanensis</name>
    <dbReference type="NCBI Taxonomy" id="141693"/>
    <lineage>
        <taxon>Bacteria</taxon>
        <taxon>Bacillati</taxon>
        <taxon>Actinomycetota</taxon>
        <taxon>Actinomycetes</taxon>
        <taxon>Streptosporangiales</taxon>
        <taxon>Nocardiopsidaceae</taxon>
        <taxon>Nocardiopsis</taxon>
    </lineage>
</organism>
<evidence type="ECO:0000313" key="2">
    <source>
        <dbReference type="Proteomes" id="UP000654947"/>
    </source>
</evidence>
<proteinExistence type="predicted"/>
<reference evidence="1 2" key="1">
    <citation type="journal article" date="2014" name="Int. J. Syst. Evol. Microbiol.">
        <title>Complete genome sequence of Corynebacterium casei LMG S-19264T (=DSM 44701T), isolated from a smear-ripened cheese.</title>
        <authorList>
            <consortium name="US DOE Joint Genome Institute (JGI-PGF)"/>
            <person name="Walter F."/>
            <person name="Albersmeier A."/>
            <person name="Kalinowski J."/>
            <person name="Ruckert C."/>
        </authorList>
    </citation>
    <scope>NUCLEOTIDE SEQUENCE [LARGE SCALE GENOMIC DNA]</scope>
    <source>
        <strain evidence="1 2">KCTC 19473</strain>
    </source>
</reference>
<protein>
    <submittedName>
        <fullName evidence="1">Uncharacterized protein</fullName>
    </submittedName>
</protein>
<gene>
    <name evidence="1" type="ORF">GCM10007147_08740</name>
</gene>
<sequence length="53" mass="6616">MMLELMRLVQENDEERRLELQAQRMGARRLRARRREQRRTEEALMELAWSRLC</sequence>
<name>A0A918X8T7_9ACTN</name>
<accession>A0A918X8T7</accession>
<dbReference type="Proteomes" id="UP000654947">
    <property type="component" value="Unassembled WGS sequence"/>
</dbReference>
<evidence type="ECO:0000313" key="1">
    <source>
        <dbReference type="EMBL" id="GHD18488.1"/>
    </source>
</evidence>
<dbReference type="EMBL" id="BMXL01000003">
    <property type="protein sequence ID" value="GHD18488.1"/>
    <property type="molecule type" value="Genomic_DNA"/>
</dbReference>
<dbReference type="RefSeq" id="WP_193517433.1">
    <property type="nucleotide sequence ID" value="NZ_BMXL01000003.1"/>
</dbReference>
<dbReference type="AlphaFoldDB" id="A0A918X8T7"/>
<keyword evidence="2" id="KW-1185">Reference proteome</keyword>
<comment type="caution">
    <text evidence="1">The sequence shown here is derived from an EMBL/GenBank/DDBJ whole genome shotgun (WGS) entry which is preliminary data.</text>
</comment>